<name>A0A2S8FVH0_9BACT</name>
<dbReference type="PROSITE" id="PS00041">
    <property type="entry name" value="HTH_ARAC_FAMILY_1"/>
    <property type="match status" value="1"/>
</dbReference>
<dbReference type="InterPro" id="IPR018062">
    <property type="entry name" value="HTH_AraC-typ_CS"/>
</dbReference>
<dbReference type="EMBL" id="PUHY01000006">
    <property type="protein sequence ID" value="PQO36153.1"/>
    <property type="molecule type" value="Genomic_DNA"/>
</dbReference>
<dbReference type="InterPro" id="IPR009057">
    <property type="entry name" value="Homeodomain-like_sf"/>
</dbReference>
<dbReference type="SUPFAM" id="SSF46689">
    <property type="entry name" value="Homeodomain-like"/>
    <property type="match status" value="2"/>
</dbReference>
<sequence>MNPVQKALWFVEGHLQNDLSLESIAAACHVSPYHLTRAFAATMGLSLMRYVRARRLSEAAQRLAAGADDILTIALDYQYGSHEAFTRAFRERFERTPEQVRAQGYLAELSLKD</sequence>
<accession>A0A2S8FVH0</accession>
<dbReference type="PANTHER" id="PTHR47504">
    <property type="entry name" value="RIGHT ORIGIN-BINDING PROTEIN"/>
    <property type="match status" value="1"/>
</dbReference>
<gene>
    <name evidence="5" type="ORF">C5Y83_09560</name>
</gene>
<organism evidence="5 6">
    <name type="scientific">Blastopirellula marina</name>
    <dbReference type="NCBI Taxonomy" id="124"/>
    <lineage>
        <taxon>Bacteria</taxon>
        <taxon>Pseudomonadati</taxon>
        <taxon>Planctomycetota</taxon>
        <taxon>Planctomycetia</taxon>
        <taxon>Pirellulales</taxon>
        <taxon>Pirellulaceae</taxon>
        <taxon>Blastopirellula</taxon>
    </lineage>
</organism>
<dbReference type="InterPro" id="IPR018060">
    <property type="entry name" value="HTH_AraC"/>
</dbReference>
<feature type="domain" description="HTH araC/xylS-type" evidence="4">
    <location>
        <begin position="5"/>
        <end position="103"/>
    </location>
</feature>
<dbReference type="OrthoDB" id="9806208at2"/>
<dbReference type="Gene3D" id="1.10.10.60">
    <property type="entry name" value="Homeodomain-like"/>
    <property type="match status" value="2"/>
</dbReference>
<evidence type="ECO:0000256" key="2">
    <source>
        <dbReference type="ARBA" id="ARBA00023125"/>
    </source>
</evidence>
<dbReference type="Pfam" id="PF12833">
    <property type="entry name" value="HTH_18"/>
    <property type="match status" value="1"/>
</dbReference>
<evidence type="ECO:0000313" key="5">
    <source>
        <dbReference type="EMBL" id="PQO36153.1"/>
    </source>
</evidence>
<keyword evidence="2" id="KW-0238">DNA-binding</keyword>
<dbReference type="PANTHER" id="PTHR47504:SF5">
    <property type="entry name" value="RIGHT ORIGIN-BINDING PROTEIN"/>
    <property type="match status" value="1"/>
</dbReference>
<protein>
    <recommendedName>
        <fullName evidence="4">HTH araC/xylS-type domain-containing protein</fullName>
    </recommendedName>
</protein>
<dbReference type="GO" id="GO:0003700">
    <property type="term" value="F:DNA-binding transcription factor activity"/>
    <property type="evidence" value="ECO:0007669"/>
    <property type="project" value="InterPro"/>
</dbReference>
<evidence type="ECO:0000259" key="4">
    <source>
        <dbReference type="PROSITE" id="PS01124"/>
    </source>
</evidence>
<dbReference type="RefSeq" id="WP_105329443.1">
    <property type="nucleotide sequence ID" value="NZ_PUHY01000006.1"/>
</dbReference>
<dbReference type="Proteomes" id="UP000238322">
    <property type="component" value="Unassembled WGS sequence"/>
</dbReference>
<dbReference type="InterPro" id="IPR050959">
    <property type="entry name" value="MarA-like"/>
</dbReference>
<evidence type="ECO:0000256" key="1">
    <source>
        <dbReference type="ARBA" id="ARBA00023015"/>
    </source>
</evidence>
<keyword evidence="3" id="KW-0804">Transcription</keyword>
<dbReference type="SMART" id="SM00342">
    <property type="entry name" value="HTH_ARAC"/>
    <property type="match status" value="1"/>
</dbReference>
<proteinExistence type="predicted"/>
<dbReference type="AlphaFoldDB" id="A0A2S8FVH0"/>
<dbReference type="GO" id="GO:0043565">
    <property type="term" value="F:sequence-specific DNA binding"/>
    <property type="evidence" value="ECO:0007669"/>
    <property type="project" value="InterPro"/>
</dbReference>
<evidence type="ECO:0000256" key="3">
    <source>
        <dbReference type="ARBA" id="ARBA00023163"/>
    </source>
</evidence>
<dbReference type="PROSITE" id="PS01124">
    <property type="entry name" value="HTH_ARAC_FAMILY_2"/>
    <property type="match status" value="1"/>
</dbReference>
<evidence type="ECO:0000313" key="6">
    <source>
        <dbReference type="Proteomes" id="UP000238322"/>
    </source>
</evidence>
<reference evidence="5 6" key="1">
    <citation type="submission" date="2018-02" db="EMBL/GenBank/DDBJ databases">
        <title>Comparative genomes isolates from brazilian mangrove.</title>
        <authorList>
            <person name="Araujo J.E."/>
            <person name="Taketani R.G."/>
            <person name="Silva M.C.P."/>
            <person name="Loureco M.V."/>
            <person name="Andreote F.D."/>
        </authorList>
    </citation>
    <scope>NUCLEOTIDE SEQUENCE [LARGE SCALE GENOMIC DNA]</scope>
    <source>
        <strain evidence="5 6">Hex-1 MGV</strain>
    </source>
</reference>
<keyword evidence="1" id="KW-0805">Transcription regulation</keyword>
<comment type="caution">
    <text evidence="5">The sequence shown here is derived from an EMBL/GenBank/DDBJ whole genome shotgun (WGS) entry which is preliminary data.</text>
</comment>